<dbReference type="Gene3D" id="3.40.50.1390">
    <property type="entry name" value="Resolvase, N-terminal catalytic domain"/>
    <property type="match status" value="1"/>
</dbReference>
<dbReference type="PANTHER" id="PTHR30461">
    <property type="entry name" value="DNA-INVERTASE FROM LAMBDOID PROPHAGE"/>
    <property type="match status" value="1"/>
</dbReference>
<dbReference type="PROSITE" id="PS00398">
    <property type="entry name" value="RECOMBINASES_2"/>
    <property type="match status" value="1"/>
</dbReference>
<dbReference type="SMART" id="SM00857">
    <property type="entry name" value="Resolvase"/>
    <property type="match status" value="1"/>
</dbReference>
<organism evidence="9 10">
    <name type="scientific">Acetobacter aceti</name>
    <dbReference type="NCBI Taxonomy" id="435"/>
    <lineage>
        <taxon>Bacteria</taxon>
        <taxon>Pseudomonadati</taxon>
        <taxon>Pseudomonadota</taxon>
        <taxon>Alphaproteobacteria</taxon>
        <taxon>Acetobacterales</taxon>
        <taxon>Acetobacteraceae</taxon>
        <taxon>Acetobacter</taxon>
        <taxon>Acetobacter subgen. Acetobacter</taxon>
    </lineage>
</organism>
<dbReference type="Pfam" id="PF02796">
    <property type="entry name" value="HTH_7"/>
    <property type="match status" value="1"/>
</dbReference>
<dbReference type="OrthoDB" id="2290206at2"/>
<accession>A0A1U9KDK4</accession>
<dbReference type="PANTHER" id="PTHR30461:SF26">
    <property type="entry name" value="RESOLVASE HOMOLOG YNEB"/>
    <property type="match status" value="1"/>
</dbReference>
<evidence type="ECO:0000256" key="6">
    <source>
        <dbReference type="PIRSR" id="PIRSR606118-50"/>
    </source>
</evidence>
<evidence type="ECO:0000256" key="5">
    <source>
        <dbReference type="ARBA" id="ARBA00023172"/>
    </source>
</evidence>
<proteinExistence type="inferred from homology"/>
<feature type="active site" description="O-(5'-phospho-DNA)-serine intermediate" evidence="6 7">
    <location>
        <position position="10"/>
    </location>
</feature>
<evidence type="ECO:0000256" key="3">
    <source>
        <dbReference type="ARBA" id="ARBA00023100"/>
    </source>
</evidence>
<feature type="domain" description="Resolvase/invertase-type recombinase catalytic" evidence="8">
    <location>
        <begin position="2"/>
        <end position="135"/>
    </location>
</feature>
<dbReference type="FunFam" id="3.40.50.1390:FF:000001">
    <property type="entry name" value="DNA recombinase"/>
    <property type="match status" value="1"/>
</dbReference>
<keyword evidence="4" id="KW-0238">DNA-binding</keyword>
<dbReference type="EMBL" id="CP014692">
    <property type="protein sequence ID" value="AQS83893.1"/>
    <property type="molecule type" value="Genomic_DNA"/>
</dbReference>
<dbReference type="KEGG" id="aace:A0U92_02920"/>
<sequence>MAIYGYARVSTVEQNEGLQIDALKNQGCKKIYTDKASGSKSSRPELDKMLKKIKEGDTVIIWKLDRLGRSTVHLANLLEDLRIKGVSVRSITEGIDTSGNLGRFLFTILSGVAELERENIRERVNAGLRNAKKKGVRLGRKEKFQEKDKALIRRLHGLGDSYTKLSRQFSASRSTIWQIVNDAEKATFQDGRQTDLEDAL</sequence>
<dbReference type="CDD" id="cd03768">
    <property type="entry name" value="SR_ResInv"/>
    <property type="match status" value="1"/>
</dbReference>
<dbReference type="STRING" id="435.A0U92_02920"/>
<dbReference type="Proteomes" id="UP000188937">
    <property type="component" value="Chromosome"/>
</dbReference>
<evidence type="ECO:0000256" key="2">
    <source>
        <dbReference type="ARBA" id="ARBA00022908"/>
    </source>
</evidence>
<evidence type="ECO:0000256" key="1">
    <source>
        <dbReference type="ARBA" id="ARBA00009913"/>
    </source>
</evidence>
<comment type="similarity">
    <text evidence="1">Belongs to the site-specific recombinase resolvase family.</text>
</comment>
<dbReference type="InterPro" id="IPR006119">
    <property type="entry name" value="Resolv_N"/>
</dbReference>
<evidence type="ECO:0000256" key="4">
    <source>
        <dbReference type="ARBA" id="ARBA00023125"/>
    </source>
</evidence>
<keyword evidence="2" id="KW-0229">DNA integration</keyword>
<name>A0A1U9KDK4_ACEAC</name>
<dbReference type="PROSITE" id="PS51736">
    <property type="entry name" value="RECOMBINASES_3"/>
    <property type="match status" value="1"/>
</dbReference>
<keyword evidence="5" id="KW-0233">DNA recombination</keyword>
<evidence type="ECO:0000313" key="10">
    <source>
        <dbReference type="Proteomes" id="UP000188937"/>
    </source>
</evidence>
<dbReference type="InterPro" id="IPR036162">
    <property type="entry name" value="Resolvase-like_N_sf"/>
</dbReference>
<evidence type="ECO:0000313" key="9">
    <source>
        <dbReference type="EMBL" id="AQS83893.1"/>
    </source>
</evidence>
<dbReference type="SUPFAM" id="SSF53041">
    <property type="entry name" value="Resolvase-like"/>
    <property type="match status" value="1"/>
</dbReference>
<dbReference type="GO" id="GO:0015074">
    <property type="term" value="P:DNA integration"/>
    <property type="evidence" value="ECO:0007669"/>
    <property type="project" value="UniProtKB-KW"/>
</dbReference>
<dbReference type="GO" id="GO:0000150">
    <property type="term" value="F:DNA strand exchange activity"/>
    <property type="evidence" value="ECO:0007669"/>
    <property type="project" value="UniProtKB-KW"/>
</dbReference>
<protein>
    <recommendedName>
        <fullName evidence="8">Resolvase/invertase-type recombinase catalytic domain-containing protein</fullName>
    </recommendedName>
</protein>
<dbReference type="InterPro" id="IPR006120">
    <property type="entry name" value="Resolvase_HTH_dom"/>
</dbReference>
<dbReference type="RefSeq" id="WP_077811932.1">
    <property type="nucleotide sequence ID" value="NZ_CP014692.1"/>
</dbReference>
<evidence type="ECO:0000256" key="7">
    <source>
        <dbReference type="PROSITE-ProRule" id="PRU10137"/>
    </source>
</evidence>
<dbReference type="InterPro" id="IPR050639">
    <property type="entry name" value="SSR_resolvase"/>
</dbReference>
<evidence type="ECO:0000259" key="8">
    <source>
        <dbReference type="PROSITE" id="PS51736"/>
    </source>
</evidence>
<dbReference type="PROSITE" id="PS00397">
    <property type="entry name" value="RECOMBINASES_1"/>
    <property type="match status" value="1"/>
</dbReference>
<reference evidence="9 10" key="1">
    <citation type="submission" date="2016-03" db="EMBL/GenBank/DDBJ databases">
        <title>Acetic acid bacteria sequencing.</title>
        <authorList>
            <person name="Brandt J."/>
            <person name="Jakob F."/>
            <person name="Vogel R.F."/>
        </authorList>
    </citation>
    <scope>NUCLEOTIDE SEQUENCE [LARGE SCALE GENOMIC DNA]</scope>
    <source>
        <strain evidence="9 10">TMW2.1153</strain>
    </source>
</reference>
<gene>
    <name evidence="9" type="ORF">A0U92_02920</name>
</gene>
<keyword evidence="10" id="KW-1185">Reference proteome</keyword>
<dbReference type="GO" id="GO:0003677">
    <property type="term" value="F:DNA binding"/>
    <property type="evidence" value="ECO:0007669"/>
    <property type="project" value="UniProtKB-KW"/>
</dbReference>
<dbReference type="Pfam" id="PF00239">
    <property type="entry name" value="Resolvase"/>
    <property type="match status" value="1"/>
</dbReference>
<dbReference type="AlphaFoldDB" id="A0A1U9KDK4"/>
<keyword evidence="3" id="KW-0230">DNA invertase</keyword>
<dbReference type="InterPro" id="IPR006118">
    <property type="entry name" value="Recombinase_CS"/>
</dbReference>